<dbReference type="InterPro" id="IPR036890">
    <property type="entry name" value="HATPase_C_sf"/>
</dbReference>
<keyword evidence="3" id="KW-0418">Kinase</keyword>
<accession>A0A2K2U7F5</accession>
<feature type="domain" description="Histidine kinase/HSP90-like ATPase" evidence="2">
    <location>
        <begin position="47"/>
        <end position="153"/>
    </location>
</feature>
<evidence type="ECO:0000259" key="2">
    <source>
        <dbReference type="Pfam" id="PF02518"/>
    </source>
</evidence>
<proteinExistence type="predicted"/>
<evidence type="ECO:0000313" key="4">
    <source>
        <dbReference type="EMBL" id="PNV66257.1"/>
    </source>
</evidence>
<keyword evidence="4" id="KW-0067">ATP-binding</keyword>
<dbReference type="SUPFAM" id="SSF55874">
    <property type="entry name" value="ATPase domain of HSP90 chaperone/DNA topoisomerase II/histidine kinase"/>
    <property type="match status" value="1"/>
</dbReference>
<dbReference type="EMBL" id="PPEL01000005">
    <property type="protein sequence ID" value="PNV66257.1"/>
    <property type="molecule type" value="Genomic_DNA"/>
</dbReference>
<dbReference type="Pfam" id="PF02518">
    <property type="entry name" value="HATPase_c"/>
    <property type="match status" value="1"/>
</dbReference>
<protein>
    <submittedName>
        <fullName evidence="4">ATP-binding protein</fullName>
    </submittedName>
    <submittedName>
        <fullName evidence="3">Sensor histidine kinase</fullName>
    </submittedName>
</protein>
<dbReference type="AlphaFoldDB" id="A0A2K2U7F5"/>
<name>A0A2K2U7F5_9ACTN</name>
<dbReference type="RefSeq" id="WP_087195659.1">
    <property type="nucleotide sequence ID" value="NZ_DBEYRC010000162.1"/>
</dbReference>
<reference evidence="3" key="3">
    <citation type="submission" date="2021-09" db="EMBL/GenBank/DDBJ databases">
        <authorList>
            <person name="Gilroy R."/>
        </authorList>
    </citation>
    <scope>NUCLEOTIDE SEQUENCE</scope>
    <source>
        <strain evidence="3">USAMLcec12-2067</strain>
    </source>
</reference>
<dbReference type="EMBL" id="DYZL01000046">
    <property type="protein sequence ID" value="HJH42718.1"/>
    <property type="molecule type" value="Genomic_DNA"/>
</dbReference>
<dbReference type="GO" id="GO:0016301">
    <property type="term" value="F:kinase activity"/>
    <property type="evidence" value="ECO:0007669"/>
    <property type="project" value="UniProtKB-KW"/>
</dbReference>
<dbReference type="Gene3D" id="3.30.565.10">
    <property type="entry name" value="Histidine kinase-like ATPase, C-terminal domain"/>
    <property type="match status" value="1"/>
</dbReference>
<dbReference type="CDD" id="cd00075">
    <property type="entry name" value="HATPase"/>
    <property type="match status" value="1"/>
</dbReference>
<reference evidence="4 5" key="1">
    <citation type="journal article" date="2018" name="Int. J. Syst. Evol. Microbiol.">
        <title>Rubneribacter badeniensis gen. nov., sp. nov. and Enteroscipio rubneri gen. nov., sp. nov., new members of the Eggerthellaceae isolated from human faeces.</title>
        <authorList>
            <person name="Danylec N."/>
            <person name="Gobl A."/>
            <person name="Stoll D.A."/>
            <person name="Hetzer B."/>
            <person name="Kulling S.E."/>
            <person name="Huch M."/>
        </authorList>
    </citation>
    <scope>NUCLEOTIDE SEQUENCE [LARGE SCALE GENOMIC DNA]</scope>
    <source>
        <strain evidence="4 5">ResAG-85</strain>
    </source>
</reference>
<keyword evidence="5" id="KW-1185">Reference proteome</keyword>
<dbReference type="GO" id="GO:0005524">
    <property type="term" value="F:ATP binding"/>
    <property type="evidence" value="ECO:0007669"/>
    <property type="project" value="UniProtKB-KW"/>
</dbReference>
<organism evidence="4 5">
    <name type="scientific">Rubneribacter badeniensis</name>
    <dbReference type="NCBI Taxonomy" id="2070688"/>
    <lineage>
        <taxon>Bacteria</taxon>
        <taxon>Bacillati</taxon>
        <taxon>Actinomycetota</taxon>
        <taxon>Coriobacteriia</taxon>
        <taxon>Eggerthellales</taxon>
        <taxon>Eggerthellaceae</taxon>
        <taxon>Rubneribacter</taxon>
    </lineage>
</organism>
<evidence type="ECO:0000313" key="3">
    <source>
        <dbReference type="EMBL" id="HJH42718.1"/>
    </source>
</evidence>
<reference evidence="3" key="2">
    <citation type="journal article" date="2021" name="PeerJ">
        <title>Extensive microbial diversity within the chicken gut microbiome revealed by metagenomics and culture.</title>
        <authorList>
            <person name="Gilroy R."/>
            <person name="Ravi A."/>
            <person name="Getino M."/>
            <person name="Pursley I."/>
            <person name="Horton D.L."/>
            <person name="Alikhan N.F."/>
            <person name="Baker D."/>
            <person name="Gharbi K."/>
            <person name="Hall N."/>
            <person name="Watson M."/>
            <person name="Adriaenssens E.M."/>
            <person name="Foster-Nyarko E."/>
            <person name="Jarju S."/>
            <person name="Secka A."/>
            <person name="Antonio M."/>
            <person name="Oren A."/>
            <person name="Chaudhuri R.R."/>
            <person name="La Ragione R."/>
            <person name="Hildebrand F."/>
            <person name="Pallen M.J."/>
        </authorList>
    </citation>
    <scope>NUCLEOTIDE SEQUENCE</scope>
    <source>
        <strain evidence="3">USAMLcec12-2067</strain>
    </source>
</reference>
<dbReference type="Proteomes" id="UP000789325">
    <property type="component" value="Unassembled WGS sequence"/>
</dbReference>
<gene>
    <name evidence="4" type="ORF">C2L80_02245</name>
    <name evidence="3" type="ORF">K8V16_02885</name>
</gene>
<keyword evidence="3" id="KW-0808">Transferase</keyword>
<sequence>MADETLERFIEDVCGDSRLRVEADLGDGFVRLRSAEAERRQAAHDIRSTEDIVIEMLRNARDAHASSIFMAATREERRRRIVMIDDGDGIPPAMHERVFEPRVTSKLDTMHMDKWGVHGRGMALYSIAVNAEAARIAASDAGKGSSFVVETDLGRLGEKADQSTFPSFERTESGSVAVRGPKNILRTACEFALEHRRTCTVYTGSATEVAATVYAFGLSSLTSASRAFCSDSSGLPVCKRLATAADPASFAEEAARLGLVISERSARRVMDGGIDPLEPLVNRVRIAGEGTAEGKGAAKPSARSRRGGDARGLRVDPADLERFSAGVSDAFAALARDYYLEPHVRPEVRVGKDGIRVLIPVEKLR</sequence>
<feature type="compositionally biased region" description="Low complexity" evidence="1">
    <location>
        <begin position="291"/>
        <end position="301"/>
    </location>
</feature>
<keyword evidence="4" id="KW-0547">Nucleotide-binding</keyword>
<dbReference type="InterPro" id="IPR003594">
    <property type="entry name" value="HATPase_dom"/>
</dbReference>
<comment type="caution">
    <text evidence="4">The sequence shown here is derived from an EMBL/GenBank/DDBJ whole genome shotgun (WGS) entry which is preliminary data.</text>
</comment>
<dbReference type="Proteomes" id="UP000236488">
    <property type="component" value="Unassembled WGS sequence"/>
</dbReference>
<feature type="region of interest" description="Disordered" evidence="1">
    <location>
        <begin position="291"/>
        <end position="312"/>
    </location>
</feature>
<evidence type="ECO:0000313" key="5">
    <source>
        <dbReference type="Proteomes" id="UP000236488"/>
    </source>
</evidence>
<evidence type="ECO:0000256" key="1">
    <source>
        <dbReference type="SAM" id="MobiDB-lite"/>
    </source>
</evidence>